<feature type="transmembrane region" description="Helical" evidence="2">
    <location>
        <begin position="49"/>
        <end position="72"/>
    </location>
</feature>
<organism evidence="3">
    <name type="scientific">Okhotskiy virus</name>
    <dbReference type="NCBI Taxonomy" id="1471048"/>
    <lineage>
        <taxon>Viruses</taxon>
        <taxon>Riboviria</taxon>
        <taxon>Orthornavirae</taxon>
        <taxon>Duplornaviricota</taxon>
        <taxon>Resentoviricetes</taxon>
        <taxon>Reovirales</taxon>
        <taxon>Sedoreoviridae</taxon>
        <taxon>Orbivirus</taxon>
    </lineage>
</organism>
<dbReference type="EMBL" id="KY023338">
    <property type="protein sequence ID" value="ATW68817.1"/>
    <property type="molecule type" value="Genomic_RNA"/>
</dbReference>
<reference evidence="3" key="1">
    <citation type="submission" date="2016-10" db="EMBL/GenBank/DDBJ databases">
        <title>Genetic diversity of tick-borne orbiviruses.</title>
        <authorList>
            <person name="Eremyan A.A."/>
            <person name="Alkhovsky S.V."/>
            <person name="Shchetinin A.M."/>
        </authorList>
    </citation>
    <scope>NUCLEOTIDE SEQUENCE</scope>
    <source>
        <strain evidence="3">LEIV-3600Mur</strain>
    </source>
</reference>
<keyword evidence="2" id="KW-0812">Transmembrane</keyword>
<feature type="transmembrane region" description="Helical" evidence="2">
    <location>
        <begin position="84"/>
        <end position="102"/>
    </location>
</feature>
<evidence type="ECO:0000256" key="2">
    <source>
        <dbReference type="SAM" id="Phobius"/>
    </source>
</evidence>
<dbReference type="Pfam" id="PF01616">
    <property type="entry name" value="Orbi_NS3"/>
    <property type="match status" value="1"/>
</dbReference>
<name>A0A3P8MIE1_9REOV</name>
<comment type="similarity">
    <text evidence="1">Belongs to the orbivirus NS3 family.</text>
</comment>
<dbReference type="InterPro" id="IPR002565">
    <property type="entry name" value="Orbi_NS3"/>
</dbReference>
<sequence>MRNEKAAYGAATEVLKDDETTRMLKMQVNECSLAEMRAAYQKLKRQCRLLHYGELLCLALVLGLTLTLMVSSTADKLQRALKEVGITGHVITGILTSLAIFLQHHRARMLKRKRSIKRDIVKRMTYISLARRMGSRSPESAGAESDFRARLMALAEEAGRVGDDSDWRRWP</sequence>
<evidence type="ECO:0000256" key="1">
    <source>
        <dbReference type="ARBA" id="ARBA00006302"/>
    </source>
</evidence>
<protein>
    <submittedName>
        <fullName evidence="3">NS3a protein</fullName>
    </submittedName>
</protein>
<keyword evidence="2" id="KW-0472">Membrane</keyword>
<evidence type="ECO:0000313" key="3">
    <source>
        <dbReference type="EMBL" id="ATW68817.1"/>
    </source>
</evidence>
<keyword evidence="2" id="KW-1133">Transmembrane helix</keyword>
<accession>A0A3P8MIE1</accession>
<proteinExistence type="inferred from homology"/>